<protein>
    <submittedName>
        <fullName evidence="1">Uncharacterized protein</fullName>
    </submittedName>
</protein>
<proteinExistence type="predicted"/>
<reference evidence="1 2" key="1">
    <citation type="journal article" date="2022" name="Hortic Res">
        <title>A haplotype resolved chromosomal level avocado genome allows analysis of novel avocado genes.</title>
        <authorList>
            <person name="Nath O."/>
            <person name="Fletcher S.J."/>
            <person name="Hayward A."/>
            <person name="Shaw L.M."/>
            <person name="Masouleh A.K."/>
            <person name="Furtado A."/>
            <person name="Henry R.J."/>
            <person name="Mitter N."/>
        </authorList>
    </citation>
    <scope>NUCLEOTIDE SEQUENCE [LARGE SCALE GENOMIC DNA]</scope>
    <source>
        <strain evidence="2">cv. Hass</strain>
    </source>
</reference>
<dbReference type="Proteomes" id="UP001234297">
    <property type="component" value="Chromosome 7"/>
</dbReference>
<evidence type="ECO:0000313" key="2">
    <source>
        <dbReference type="Proteomes" id="UP001234297"/>
    </source>
</evidence>
<sequence>MDYLLPNAASQIKLEVESSICFLNGAMTRINENKFQQDHDGDLSREMECMLDELQRLSNALDMRCFSKYADPFFICGKGSLTAYEMRIGKTKPTQKEAAFKAHKKNKQVAQSNEEDSNDELTANFVQKLRKGKGKFKGKLPFKCFNCGGISHFAAKCPLANTDEDDSDSYKSKKDYSSLKDEKEEEKPDNEEIEIEINLEEELIAALEQLSTKRKKNKKISKKMAETEEIVETLKVEIEEGRKIKEELESQVIIKTKECSRMKRKLQV</sequence>
<organism evidence="1 2">
    <name type="scientific">Persea americana</name>
    <name type="common">Avocado</name>
    <dbReference type="NCBI Taxonomy" id="3435"/>
    <lineage>
        <taxon>Eukaryota</taxon>
        <taxon>Viridiplantae</taxon>
        <taxon>Streptophyta</taxon>
        <taxon>Embryophyta</taxon>
        <taxon>Tracheophyta</taxon>
        <taxon>Spermatophyta</taxon>
        <taxon>Magnoliopsida</taxon>
        <taxon>Magnoliidae</taxon>
        <taxon>Laurales</taxon>
        <taxon>Lauraceae</taxon>
        <taxon>Persea</taxon>
    </lineage>
</organism>
<comment type="caution">
    <text evidence="1">The sequence shown here is derived from an EMBL/GenBank/DDBJ whole genome shotgun (WGS) entry which is preliminary data.</text>
</comment>
<evidence type="ECO:0000313" key="1">
    <source>
        <dbReference type="EMBL" id="KAJ8629366.1"/>
    </source>
</evidence>
<gene>
    <name evidence="1" type="ORF">MRB53_022689</name>
</gene>
<keyword evidence="2" id="KW-1185">Reference proteome</keyword>
<accession>A0ACC2L764</accession>
<name>A0ACC2L764_PERAE</name>
<dbReference type="EMBL" id="CM056815">
    <property type="protein sequence ID" value="KAJ8629366.1"/>
    <property type="molecule type" value="Genomic_DNA"/>
</dbReference>